<organism evidence="2 3">
    <name type="scientific">Candidatus Avelusimicrobium gallicola</name>
    <dbReference type="NCBI Taxonomy" id="2562704"/>
    <lineage>
        <taxon>Bacteria</taxon>
        <taxon>Pseudomonadati</taxon>
        <taxon>Elusimicrobiota</taxon>
        <taxon>Elusimicrobia</taxon>
        <taxon>Elusimicrobiales</taxon>
        <taxon>Elusimicrobiaceae</taxon>
        <taxon>Candidatus Avelusimicrobium</taxon>
    </lineage>
</organism>
<keyword evidence="3" id="KW-1185">Reference proteome</keyword>
<dbReference type="InterPro" id="IPR012902">
    <property type="entry name" value="N_methyl_site"/>
</dbReference>
<dbReference type="OrthoDB" id="9967645at2"/>
<evidence type="ECO:0000313" key="3">
    <source>
        <dbReference type="Proteomes" id="UP000196368"/>
    </source>
</evidence>
<keyword evidence="1" id="KW-0472">Membrane</keyword>
<dbReference type="Proteomes" id="UP000196368">
    <property type="component" value="Unassembled WGS sequence"/>
</dbReference>
<proteinExistence type="predicted"/>
<accession>A0A1Y4DE89</accession>
<name>A0A1Y4DE89_9BACT</name>
<comment type="caution">
    <text evidence="2">The sequence shown here is derived from an EMBL/GenBank/DDBJ whole genome shotgun (WGS) entry which is preliminary data.</text>
</comment>
<reference evidence="3" key="1">
    <citation type="submission" date="2017-04" db="EMBL/GenBank/DDBJ databases">
        <title>Function of individual gut microbiota members based on whole genome sequencing of pure cultures obtained from chicken caecum.</title>
        <authorList>
            <person name="Medvecky M."/>
            <person name="Cejkova D."/>
            <person name="Polansky O."/>
            <person name="Karasova D."/>
            <person name="Kubasova T."/>
            <person name="Cizek A."/>
            <person name="Rychlik I."/>
        </authorList>
    </citation>
    <scope>NUCLEOTIDE SEQUENCE [LARGE SCALE GENOMIC DNA]</scope>
    <source>
        <strain evidence="3">An273</strain>
    </source>
</reference>
<protein>
    <submittedName>
        <fullName evidence="2">Uncharacterized protein</fullName>
    </submittedName>
</protein>
<keyword evidence="1" id="KW-0812">Transmembrane</keyword>
<dbReference type="NCBIfam" id="TIGR02532">
    <property type="entry name" value="IV_pilin_GFxxxE"/>
    <property type="match status" value="1"/>
</dbReference>
<evidence type="ECO:0000256" key="1">
    <source>
        <dbReference type="SAM" id="Phobius"/>
    </source>
</evidence>
<gene>
    <name evidence="2" type="ORF">B5F75_03755</name>
</gene>
<dbReference type="AlphaFoldDB" id="A0A1Y4DE89"/>
<dbReference type="EMBL" id="NFJD01000002">
    <property type="protein sequence ID" value="OUO56972.1"/>
    <property type="molecule type" value="Genomic_DNA"/>
</dbReference>
<dbReference type="RefSeq" id="WP_087288091.1">
    <property type="nucleotide sequence ID" value="NZ_NFJD01000002.1"/>
</dbReference>
<feature type="transmembrane region" description="Helical" evidence="1">
    <location>
        <begin position="12"/>
        <end position="33"/>
    </location>
</feature>
<dbReference type="Pfam" id="PF07963">
    <property type="entry name" value="N_methyl"/>
    <property type="match status" value="1"/>
</dbReference>
<evidence type="ECO:0000313" key="2">
    <source>
        <dbReference type="EMBL" id="OUO56972.1"/>
    </source>
</evidence>
<keyword evidence="1" id="KW-1133">Transmembrane helix</keyword>
<sequence>MKNKKGFTLTEILLAVMIVGIIGVALAALTTAASRESGVGRSKILLRNNLSIALRQLRDDIHASSRVMYVRGRIDSSSEGAVTPLLLLAKNINLNNNAINSMVTPSYVTYCFVTGGTTATPTGALSKGTIYRRESSSVPTWDGIAPVCGTPDTDDNFEVFLHNVKFIPPIGSSGDSKYYPVPLFRLSGSDAEYSEKDAVSVDWRRKDLASVLVLKIITELDSTPIVNDVVEETFILPNGFRVED</sequence>